<dbReference type="Proteomes" id="UP001214530">
    <property type="component" value="Chromosome"/>
</dbReference>
<evidence type="ECO:0000256" key="1">
    <source>
        <dbReference type="SAM" id="SignalP"/>
    </source>
</evidence>
<reference evidence="2" key="1">
    <citation type="submission" date="2023-03" db="EMBL/GenBank/DDBJ databases">
        <title>Andean soil-derived lignocellulolytic bacterial consortium as a source of novel taxa and putative plastic-active enzymes.</title>
        <authorList>
            <person name="Diaz-Garcia L."/>
            <person name="Chuvochina M."/>
            <person name="Feuerriegel G."/>
            <person name="Bunk B."/>
            <person name="Sproer C."/>
            <person name="Streit W.R."/>
            <person name="Rodriguez L.M."/>
            <person name="Overmann J."/>
            <person name="Jimenez D.J."/>
        </authorList>
    </citation>
    <scope>NUCLEOTIDE SEQUENCE</scope>
    <source>
        <strain evidence="2">MAG 3858</strain>
    </source>
</reference>
<proteinExistence type="predicted"/>
<evidence type="ECO:0000313" key="3">
    <source>
        <dbReference type="Proteomes" id="UP001214530"/>
    </source>
</evidence>
<protein>
    <submittedName>
        <fullName evidence="2">Uncharacterized protein</fullName>
    </submittedName>
</protein>
<gene>
    <name evidence="2" type="ORF">P0Y49_21190</name>
</gene>
<name>A0AAJ6B6W9_9SPHI</name>
<dbReference type="EMBL" id="CP119313">
    <property type="protein sequence ID" value="WEK19294.1"/>
    <property type="molecule type" value="Genomic_DNA"/>
</dbReference>
<keyword evidence="1" id="KW-0732">Signal</keyword>
<evidence type="ECO:0000313" key="2">
    <source>
        <dbReference type="EMBL" id="WEK19294.1"/>
    </source>
</evidence>
<feature type="chain" id="PRO_5042521288" evidence="1">
    <location>
        <begin position="30"/>
        <end position="253"/>
    </location>
</feature>
<organism evidence="2 3">
    <name type="scientific">Candidatus Pedobacter colombiensis</name>
    <dbReference type="NCBI Taxonomy" id="3121371"/>
    <lineage>
        <taxon>Bacteria</taxon>
        <taxon>Pseudomonadati</taxon>
        <taxon>Bacteroidota</taxon>
        <taxon>Sphingobacteriia</taxon>
        <taxon>Sphingobacteriales</taxon>
        <taxon>Sphingobacteriaceae</taxon>
        <taxon>Pedobacter</taxon>
    </lineage>
</organism>
<sequence length="253" mass="29353">MNTIMKIKRGLILLFLLMTVCSLYNTTNAQTYSLQSLEGAKVRVNLLYKPSLGTLAISYLKDTLLLVDYMDINNVKVLNNRFLQITYAKRAGSNEDLENMLLLCVDNKKLCQAMHIRSGSTYDMRNIQHIKGNLSEYQLFKVKVRLFGNGKNNYKLNLSIHDESTSERTPKTNHNYNKQVILSFDPNQDIFYSTRQSISKTFTVYDPKIQQTIKQDVNGVVPVITLDKSNYYYVKGEWYEQGIKDYLLKYAYK</sequence>
<dbReference type="AlphaFoldDB" id="A0AAJ6B6W9"/>
<feature type="signal peptide" evidence="1">
    <location>
        <begin position="1"/>
        <end position="29"/>
    </location>
</feature>
<accession>A0AAJ6B6W9</accession>